<gene>
    <name evidence="3" type="ORF">NP493_144g05021</name>
</gene>
<dbReference type="EMBL" id="JAODUO010000144">
    <property type="protein sequence ID" value="KAK2188094.1"/>
    <property type="molecule type" value="Genomic_DNA"/>
</dbReference>
<keyword evidence="1" id="KW-0560">Oxidoreductase</keyword>
<dbReference type="GO" id="GO:0004303">
    <property type="term" value="F:estradiol 17-beta-dehydrogenase [NAD(P)+] activity"/>
    <property type="evidence" value="ECO:0007669"/>
    <property type="project" value="TreeGrafter"/>
</dbReference>
<evidence type="ECO:0000313" key="4">
    <source>
        <dbReference type="Proteomes" id="UP001209878"/>
    </source>
</evidence>
<dbReference type="InterPro" id="IPR020904">
    <property type="entry name" value="Sc_DH/Rdtase_CS"/>
</dbReference>
<organism evidence="3 4">
    <name type="scientific">Ridgeia piscesae</name>
    <name type="common">Tubeworm</name>
    <dbReference type="NCBI Taxonomy" id="27915"/>
    <lineage>
        <taxon>Eukaryota</taxon>
        <taxon>Metazoa</taxon>
        <taxon>Spiralia</taxon>
        <taxon>Lophotrochozoa</taxon>
        <taxon>Annelida</taxon>
        <taxon>Polychaeta</taxon>
        <taxon>Sedentaria</taxon>
        <taxon>Canalipalpata</taxon>
        <taxon>Sabellida</taxon>
        <taxon>Siboglinidae</taxon>
        <taxon>Ridgeia</taxon>
    </lineage>
</organism>
<evidence type="ECO:0000256" key="2">
    <source>
        <dbReference type="SAM" id="MobiDB-lite"/>
    </source>
</evidence>
<dbReference type="Pfam" id="PF13561">
    <property type="entry name" value="adh_short_C2"/>
    <property type="match status" value="1"/>
</dbReference>
<keyword evidence="4" id="KW-1185">Reference proteome</keyword>
<dbReference type="Gene3D" id="3.40.50.720">
    <property type="entry name" value="NAD(P)-binding Rossmann-like Domain"/>
    <property type="match status" value="1"/>
</dbReference>
<dbReference type="PANTHER" id="PTHR43658:SF8">
    <property type="entry name" value="17-BETA-HYDROXYSTEROID DEHYDROGENASE 14-RELATED"/>
    <property type="match status" value="1"/>
</dbReference>
<dbReference type="GO" id="GO:0005829">
    <property type="term" value="C:cytosol"/>
    <property type="evidence" value="ECO:0007669"/>
    <property type="project" value="TreeGrafter"/>
</dbReference>
<proteinExistence type="predicted"/>
<protein>
    <recommendedName>
        <fullName evidence="5">17-beta-hydroxysteroid dehydrogenase 14</fullName>
    </recommendedName>
</protein>
<feature type="region of interest" description="Disordered" evidence="2">
    <location>
        <begin position="263"/>
        <end position="286"/>
    </location>
</feature>
<reference evidence="3" key="1">
    <citation type="journal article" date="2023" name="Mol. Biol. Evol.">
        <title>Third-Generation Sequencing Reveals the Adaptive Role of the Epigenome in Three Deep-Sea Polychaetes.</title>
        <authorList>
            <person name="Perez M."/>
            <person name="Aroh O."/>
            <person name="Sun Y."/>
            <person name="Lan Y."/>
            <person name="Juniper S.K."/>
            <person name="Young C.R."/>
            <person name="Angers B."/>
            <person name="Qian P.Y."/>
        </authorList>
    </citation>
    <scope>NUCLEOTIDE SEQUENCE</scope>
    <source>
        <strain evidence="3">R07B-5</strain>
    </source>
</reference>
<dbReference type="SUPFAM" id="SSF51735">
    <property type="entry name" value="NAD(P)-binding Rossmann-fold domains"/>
    <property type="match status" value="1"/>
</dbReference>
<dbReference type="AlphaFoldDB" id="A0AAD9P4U9"/>
<dbReference type="PRINTS" id="PR00080">
    <property type="entry name" value="SDRFAMILY"/>
</dbReference>
<dbReference type="FunFam" id="3.40.50.720:FF:000084">
    <property type="entry name" value="Short-chain dehydrogenase reductase"/>
    <property type="match status" value="1"/>
</dbReference>
<dbReference type="PANTHER" id="PTHR43658">
    <property type="entry name" value="SHORT-CHAIN DEHYDROGENASE/REDUCTASE"/>
    <property type="match status" value="1"/>
</dbReference>
<dbReference type="InterPro" id="IPR036291">
    <property type="entry name" value="NAD(P)-bd_dom_sf"/>
</dbReference>
<accession>A0AAD9P4U9</accession>
<comment type="caution">
    <text evidence="3">The sequence shown here is derived from an EMBL/GenBank/DDBJ whole genome shotgun (WGS) entry which is preliminary data.</text>
</comment>
<dbReference type="PRINTS" id="PR00081">
    <property type="entry name" value="GDHRDH"/>
</dbReference>
<feature type="compositionally biased region" description="Polar residues" evidence="2">
    <location>
        <begin position="269"/>
        <end position="278"/>
    </location>
</feature>
<evidence type="ECO:0008006" key="5">
    <source>
        <dbReference type="Google" id="ProtNLM"/>
    </source>
</evidence>
<evidence type="ECO:0000256" key="1">
    <source>
        <dbReference type="ARBA" id="ARBA00023002"/>
    </source>
</evidence>
<dbReference type="PROSITE" id="PS00061">
    <property type="entry name" value="ADH_SHORT"/>
    <property type="match status" value="1"/>
</dbReference>
<dbReference type="InterPro" id="IPR002347">
    <property type="entry name" value="SDR_fam"/>
</dbReference>
<sequence>MNSVGQQRYADKVVVLTGGTSGIGEGCVRVFVENGAKVVFCAKQGEHEVGEELEDELNTKGPGEAMFIACDVTQEEDIKNMINKTVEKYGTIDCLINNAGDHPSHRPIDDFSAREFRDLLDLLVVGHFLTSKYALPYLRKSKGNIIFNASLVATIGQLHAVTYVAAKGAVVAMTRALAIDEAEHGVRVNSFSPGNIWTPLWNKMANETGDPQSMIKFGKHAQLMGRMGTALEAGRLCLYLAGEATFLTGVDIPMSGGAELNYGTKDRTSQSITPTSTGRPADTAMF</sequence>
<evidence type="ECO:0000313" key="3">
    <source>
        <dbReference type="EMBL" id="KAK2188094.1"/>
    </source>
</evidence>
<dbReference type="GO" id="GO:0006706">
    <property type="term" value="P:steroid catabolic process"/>
    <property type="evidence" value="ECO:0007669"/>
    <property type="project" value="TreeGrafter"/>
</dbReference>
<dbReference type="Proteomes" id="UP001209878">
    <property type="component" value="Unassembled WGS sequence"/>
</dbReference>
<name>A0AAD9P4U9_RIDPI</name>